<accession>A0AAD6PGU3</accession>
<evidence type="ECO:0000313" key="2">
    <source>
        <dbReference type="Proteomes" id="UP001162972"/>
    </source>
</evidence>
<proteinExistence type="predicted"/>
<protein>
    <submittedName>
        <fullName evidence="1">Uncharacterized protein</fullName>
    </submittedName>
</protein>
<gene>
    <name evidence="1" type="ORF">OIU84_020286</name>
</gene>
<comment type="caution">
    <text evidence="1">The sequence shown here is derived from an EMBL/GenBank/DDBJ whole genome shotgun (WGS) entry which is preliminary data.</text>
</comment>
<evidence type="ECO:0000313" key="1">
    <source>
        <dbReference type="EMBL" id="KAJ6428575.1"/>
    </source>
</evidence>
<reference evidence="1 2" key="1">
    <citation type="journal article" date="2023" name="Int. J. Mol. Sci.">
        <title>De Novo Assembly and Annotation of 11 Diverse Shrub Willow (Salix) Genomes Reveals Novel Gene Organization in Sex-Linked Regions.</title>
        <authorList>
            <person name="Hyden B."/>
            <person name="Feng K."/>
            <person name="Yates T.B."/>
            <person name="Jawdy S."/>
            <person name="Cereghino C."/>
            <person name="Smart L.B."/>
            <person name="Muchero W."/>
        </authorList>
    </citation>
    <scope>NUCLEOTIDE SEQUENCE [LARGE SCALE GENOMIC DNA]</scope>
    <source>
        <tissue evidence="1">Shoot tip</tissue>
    </source>
</reference>
<dbReference type="EMBL" id="JAPFFJ010000004">
    <property type="protein sequence ID" value="KAJ6428575.1"/>
    <property type="molecule type" value="Genomic_DNA"/>
</dbReference>
<dbReference type="AlphaFoldDB" id="A0AAD6PGU3"/>
<organism evidence="1 2">
    <name type="scientific">Salix udensis</name>
    <dbReference type="NCBI Taxonomy" id="889485"/>
    <lineage>
        <taxon>Eukaryota</taxon>
        <taxon>Viridiplantae</taxon>
        <taxon>Streptophyta</taxon>
        <taxon>Embryophyta</taxon>
        <taxon>Tracheophyta</taxon>
        <taxon>Spermatophyta</taxon>
        <taxon>Magnoliopsida</taxon>
        <taxon>eudicotyledons</taxon>
        <taxon>Gunneridae</taxon>
        <taxon>Pentapetalae</taxon>
        <taxon>rosids</taxon>
        <taxon>fabids</taxon>
        <taxon>Malpighiales</taxon>
        <taxon>Salicaceae</taxon>
        <taxon>Saliceae</taxon>
        <taxon>Salix</taxon>
    </lineage>
</organism>
<keyword evidence="2" id="KW-1185">Reference proteome</keyword>
<name>A0AAD6PGU3_9ROSI</name>
<sequence length="107" mass="11822">MPSVRDLVAWMIGTGLVGTRCEDGKSINMGLCCKAFWWLGSHLLRWAGEACGLLFFGLSSSFWVCDSLQRFSAGWVLWAGVRPTLHGLVELHVIRGLAKPKLDFLGL</sequence>
<dbReference type="Proteomes" id="UP001162972">
    <property type="component" value="Chromosome 8"/>
</dbReference>